<proteinExistence type="predicted"/>
<gene>
    <name evidence="2" type="ORF">METZ01_LOCUS49355</name>
</gene>
<dbReference type="InterPro" id="IPR004360">
    <property type="entry name" value="Glyas_Fos-R_dOase_dom"/>
</dbReference>
<evidence type="ECO:0000313" key="2">
    <source>
        <dbReference type="EMBL" id="SUZ96501.1"/>
    </source>
</evidence>
<dbReference type="Gene3D" id="3.10.180.10">
    <property type="entry name" value="2,3-Dihydroxybiphenyl 1,2-Dioxygenase, domain 1"/>
    <property type="match status" value="1"/>
</dbReference>
<dbReference type="PANTHER" id="PTHR39434">
    <property type="match status" value="1"/>
</dbReference>
<dbReference type="InterPro" id="IPR029068">
    <property type="entry name" value="Glyas_Bleomycin-R_OHBP_Dase"/>
</dbReference>
<reference evidence="2" key="1">
    <citation type="submission" date="2018-05" db="EMBL/GenBank/DDBJ databases">
        <authorList>
            <person name="Lanie J.A."/>
            <person name="Ng W.-L."/>
            <person name="Kazmierczak K.M."/>
            <person name="Andrzejewski T.M."/>
            <person name="Davidsen T.M."/>
            <person name="Wayne K.J."/>
            <person name="Tettelin H."/>
            <person name="Glass J.I."/>
            <person name="Rusch D."/>
            <person name="Podicherti R."/>
            <person name="Tsui H.-C.T."/>
            <person name="Winkler M.E."/>
        </authorList>
    </citation>
    <scope>NUCLEOTIDE SEQUENCE</scope>
</reference>
<dbReference type="Pfam" id="PF00903">
    <property type="entry name" value="Glyoxalase"/>
    <property type="match status" value="1"/>
</dbReference>
<feature type="domain" description="Glyoxalase/fosfomycin resistance/dioxygenase" evidence="1">
    <location>
        <begin position="7"/>
        <end position="108"/>
    </location>
</feature>
<protein>
    <recommendedName>
        <fullName evidence="1">Glyoxalase/fosfomycin resistance/dioxygenase domain-containing protein</fullName>
    </recommendedName>
</protein>
<sequence>MHIPRFHLAFPVHDLESAREFYIQVLGCTLGRESDKWIDFNFYGHQFVAHLPPGDCTIPKTNPVDGDQIPARRFGEILPWDQWEDWCKKTKIDGVDFLIGPRKRFKKAQASREHSLFRIIVKTYWSSSLLKIKMIFL</sequence>
<accession>A0A381RZF1</accession>
<dbReference type="EMBL" id="UINC01002421">
    <property type="protein sequence ID" value="SUZ96501.1"/>
    <property type="molecule type" value="Genomic_DNA"/>
</dbReference>
<dbReference type="AlphaFoldDB" id="A0A381RZF1"/>
<dbReference type="SUPFAM" id="SSF54593">
    <property type="entry name" value="Glyoxalase/Bleomycin resistance protein/Dihydroxybiphenyl dioxygenase"/>
    <property type="match status" value="1"/>
</dbReference>
<dbReference type="PANTHER" id="PTHR39434:SF1">
    <property type="entry name" value="VOC DOMAIN-CONTAINING PROTEIN"/>
    <property type="match status" value="1"/>
</dbReference>
<organism evidence="2">
    <name type="scientific">marine metagenome</name>
    <dbReference type="NCBI Taxonomy" id="408172"/>
    <lineage>
        <taxon>unclassified sequences</taxon>
        <taxon>metagenomes</taxon>
        <taxon>ecological metagenomes</taxon>
    </lineage>
</organism>
<name>A0A381RZF1_9ZZZZ</name>
<evidence type="ECO:0000259" key="1">
    <source>
        <dbReference type="Pfam" id="PF00903"/>
    </source>
</evidence>